<keyword evidence="6" id="KW-0811">Translocation</keyword>
<evidence type="ECO:0000256" key="3">
    <source>
        <dbReference type="ARBA" id="ARBA00022448"/>
    </source>
</evidence>
<protein>
    <recommendedName>
        <fullName evidence="9">mRNA export factor GLE1</fullName>
    </recommendedName>
    <alternativeName>
        <fullName evidence="10">Nucleoporin GLE1</fullName>
    </alternativeName>
</protein>
<keyword evidence="7" id="KW-0906">Nuclear pore complex</keyword>
<evidence type="ECO:0000256" key="4">
    <source>
        <dbReference type="ARBA" id="ARBA00022816"/>
    </source>
</evidence>
<dbReference type="Proteomes" id="UP001515480">
    <property type="component" value="Unassembled WGS sequence"/>
</dbReference>
<evidence type="ECO:0000313" key="13">
    <source>
        <dbReference type="EMBL" id="KAL1521372.1"/>
    </source>
</evidence>
<dbReference type="PANTHER" id="PTHR12960:SF0">
    <property type="entry name" value="MRNA EXPORT FACTOR GLE1"/>
    <property type="match status" value="1"/>
</dbReference>
<evidence type="ECO:0000313" key="14">
    <source>
        <dbReference type="Proteomes" id="UP001515480"/>
    </source>
</evidence>
<keyword evidence="4" id="KW-0509">mRNA transport</keyword>
<name>A0AB34JKD5_PRYPA</name>
<comment type="similarity">
    <text evidence="2">Belongs to the GLE1 family.</text>
</comment>
<evidence type="ECO:0000256" key="7">
    <source>
        <dbReference type="ARBA" id="ARBA00023132"/>
    </source>
</evidence>
<evidence type="ECO:0000256" key="11">
    <source>
        <dbReference type="SAM" id="Coils"/>
    </source>
</evidence>
<organism evidence="13 14">
    <name type="scientific">Prymnesium parvum</name>
    <name type="common">Toxic golden alga</name>
    <dbReference type="NCBI Taxonomy" id="97485"/>
    <lineage>
        <taxon>Eukaryota</taxon>
        <taxon>Haptista</taxon>
        <taxon>Haptophyta</taxon>
        <taxon>Prymnesiophyceae</taxon>
        <taxon>Prymnesiales</taxon>
        <taxon>Prymnesiaceae</taxon>
        <taxon>Prymnesium</taxon>
    </lineage>
</organism>
<dbReference type="GO" id="GO:0031369">
    <property type="term" value="F:translation initiation factor binding"/>
    <property type="evidence" value="ECO:0007669"/>
    <property type="project" value="TreeGrafter"/>
</dbReference>
<keyword evidence="11" id="KW-0175">Coiled coil</keyword>
<dbReference type="GO" id="GO:0005737">
    <property type="term" value="C:cytoplasm"/>
    <property type="evidence" value="ECO:0007669"/>
    <property type="project" value="TreeGrafter"/>
</dbReference>
<keyword evidence="5" id="KW-0653">Protein transport</keyword>
<evidence type="ECO:0000256" key="6">
    <source>
        <dbReference type="ARBA" id="ARBA00023010"/>
    </source>
</evidence>
<evidence type="ECO:0000256" key="10">
    <source>
        <dbReference type="ARBA" id="ARBA00029983"/>
    </source>
</evidence>
<comment type="caution">
    <text evidence="13">The sequence shown here is derived from an EMBL/GenBank/DDBJ whole genome shotgun (WGS) entry which is preliminary data.</text>
</comment>
<dbReference type="InterPro" id="IPR012476">
    <property type="entry name" value="GLE1"/>
</dbReference>
<proteinExistence type="inferred from homology"/>
<accession>A0AB34JKD5</accession>
<dbReference type="Pfam" id="PF07817">
    <property type="entry name" value="GLE1"/>
    <property type="match status" value="1"/>
</dbReference>
<evidence type="ECO:0000256" key="12">
    <source>
        <dbReference type="SAM" id="MobiDB-lite"/>
    </source>
</evidence>
<dbReference type="Gene3D" id="1.25.40.510">
    <property type="entry name" value="GLE1-like"/>
    <property type="match status" value="1"/>
</dbReference>
<comment type="subcellular location">
    <subcellularLocation>
        <location evidence="1">Nucleus</location>
        <location evidence="1">Nuclear pore complex</location>
    </subcellularLocation>
</comment>
<dbReference type="AlphaFoldDB" id="A0AB34JKD5"/>
<feature type="coiled-coil region" evidence="11">
    <location>
        <begin position="251"/>
        <end position="285"/>
    </location>
</feature>
<evidence type="ECO:0000256" key="9">
    <source>
        <dbReference type="ARBA" id="ARBA00026227"/>
    </source>
</evidence>
<dbReference type="InterPro" id="IPR038506">
    <property type="entry name" value="GLE1-like_sf"/>
</dbReference>
<reference evidence="13 14" key="1">
    <citation type="journal article" date="2024" name="Science">
        <title>Giant polyketide synthase enzymes in the biosynthesis of giant marine polyether toxins.</title>
        <authorList>
            <person name="Fallon T.R."/>
            <person name="Shende V.V."/>
            <person name="Wierzbicki I.H."/>
            <person name="Pendleton A.L."/>
            <person name="Watervoot N.F."/>
            <person name="Auber R.P."/>
            <person name="Gonzalez D.J."/>
            <person name="Wisecaver J.H."/>
            <person name="Moore B.S."/>
        </authorList>
    </citation>
    <scope>NUCLEOTIDE SEQUENCE [LARGE SCALE GENOMIC DNA]</scope>
    <source>
        <strain evidence="13 14">12B1</strain>
    </source>
</reference>
<dbReference type="GO" id="GO:0000822">
    <property type="term" value="F:inositol hexakisphosphate binding"/>
    <property type="evidence" value="ECO:0007669"/>
    <property type="project" value="TreeGrafter"/>
</dbReference>
<feature type="compositionally biased region" description="Basic and acidic residues" evidence="12">
    <location>
        <begin position="168"/>
        <end position="180"/>
    </location>
</feature>
<sequence>MTLRLSEAELHLDSTDVVLDHLLHCLSQLSFEPTAAAAAAAVPTDVRRSTPPLDADARVAAALASRRAQLREAHRVAFGVPPSGARAALLRSVGEELRGAHEAGVRAAAGVDEILAKARARRARREAAAAAAPPAAPPPPPPPPPVEPQPAAASAEEGEREAAAQACERLREAAQQRDGARLHDALERAEKHRGALPDEAALAQAAAALRGLQAALQGPLDEAIASRQLASLRTALRPFADGAPAWSGEGLARAVAAARQLAAALESSQEELRAALSRAEAADASGAAVEELRAAAAAAAVAGVRDDEPLLLRAAAALAAAAPPPPRAVEAAAGGETTAAGLEAEWLEARALVQQAEGMKRSGGRTAQQVSNLVGQVARVHSVVWEKGVAIAELLEELRAQGPAPLGAGCAAFAKRLVGMTAMMVEKQPGMAFALASLTLLAGDHEPLLWQCVHAHLRAACCYAVPHFVRRPPSGSLDEWKDELGYARRGDGKGHESKEQYYNRMRGYITMYGALLQVQRVPLFNPPSEQMELRPATNPLGTRTAWAWLARMLNQKPQRISASLLHAFLVPTAHALHASYPRQFRKVLRVMQDKYIPKLRETVCGGEGTEHGAEERGAVSVLESFVEEALAAIAGGRGPEVPKAADMLVFKAPDDTREVQDDSW</sequence>
<keyword evidence="3" id="KW-0813">Transport</keyword>
<evidence type="ECO:0000256" key="5">
    <source>
        <dbReference type="ARBA" id="ARBA00022927"/>
    </source>
</evidence>
<dbReference type="GO" id="GO:0044614">
    <property type="term" value="C:nuclear pore cytoplasmic filaments"/>
    <property type="evidence" value="ECO:0007669"/>
    <property type="project" value="TreeGrafter"/>
</dbReference>
<dbReference type="PANTHER" id="PTHR12960">
    <property type="entry name" value="GLE-1-RELATED"/>
    <property type="match status" value="1"/>
</dbReference>
<evidence type="ECO:0000256" key="8">
    <source>
        <dbReference type="ARBA" id="ARBA00023242"/>
    </source>
</evidence>
<keyword evidence="14" id="KW-1185">Reference proteome</keyword>
<feature type="compositionally biased region" description="Pro residues" evidence="12">
    <location>
        <begin position="134"/>
        <end position="148"/>
    </location>
</feature>
<dbReference type="GO" id="GO:0005543">
    <property type="term" value="F:phospholipid binding"/>
    <property type="evidence" value="ECO:0007669"/>
    <property type="project" value="TreeGrafter"/>
</dbReference>
<evidence type="ECO:0000256" key="2">
    <source>
        <dbReference type="ARBA" id="ARBA00011056"/>
    </source>
</evidence>
<keyword evidence="8" id="KW-0539">Nucleus</keyword>
<feature type="region of interest" description="Disordered" evidence="12">
    <location>
        <begin position="122"/>
        <end position="180"/>
    </location>
</feature>
<gene>
    <name evidence="13" type="ORF">AB1Y20_021038</name>
</gene>
<dbReference type="GO" id="GO:0015031">
    <property type="term" value="P:protein transport"/>
    <property type="evidence" value="ECO:0007669"/>
    <property type="project" value="UniProtKB-KW"/>
</dbReference>
<evidence type="ECO:0000256" key="1">
    <source>
        <dbReference type="ARBA" id="ARBA00004567"/>
    </source>
</evidence>
<dbReference type="EMBL" id="JBGBPQ010000007">
    <property type="protein sequence ID" value="KAL1521372.1"/>
    <property type="molecule type" value="Genomic_DNA"/>
</dbReference>
<dbReference type="GO" id="GO:0016973">
    <property type="term" value="P:poly(A)+ mRNA export from nucleus"/>
    <property type="evidence" value="ECO:0007669"/>
    <property type="project" value="InterPro"/>
</dbReference>